<dbReference type="InterPro" id="IPR005225">
    <property type="entry name" value="Small_GTP-bd"/>
</dbReference>
<sequence>MALNLNVGILGHVDSGKTTLAKCLSQIASTAAFDKNPQSQSRGITLDLGFSSFSIQTPSHLRNDITVEKLQYTLVDCPGHASLIKTVIGGAQIIDMILLVIDITKGIQTQTAECIVIGEITCKKMIIVLNKIDLVALDKRDHILEKVKKKIKTALSNTIFNDSPIVAISVNPTGNREGLSNLIDQISEYSFVPKRQLSGTFLFAVDHCFSIRGQGTVLTGTVLSGCASVNDIIDIPTIAIERKIKSIQIFKQPIARISQGDRAGICVTQFDSKQFERGLICSPKAAKFIHCGIIALNRIKYFKYAINSHTKFHVTVGYETTLGSVILFAGKTDSNIDFNEDFKYIDNLKPISEETDEIENCFALIEFEKPVLTTDNALVICSKLDVNISINTCRIAFWGNLLHYCKEKDYKSSFLPKLKLFKIKTKVGSIERIISEDTVIVKNMFKKETSLEKFIGLKVKNSFDELGRIDSAFGKSGKIK</sequence>
<dbReference type="AlphaFoldDB" id="A0A0T6B1M9"/>
<evidence type="ECO:0000256" key="12">
    <source>
        <dbReference type="ARBA" id="ARBA00023134"/>
    </source>
</evidence>
<dbReference type="FunFam" id="2.40.30.10:FF:000052">
    <property type="entry name" value="Selenocysteine-specific elongation factor EF-Sec"/>
    <property type="match status" value="1"/>
</dbReference>
<dbReference type="InterPro" id="IPR000795">
    <property type="entry name" value="T_Tr_GTP-bd_dom"/>
</dbReference>
<dbReference type="GO" id="GO:0003746">
    <property type="term" value="F:translation elongation factor activity"/>
    <property type="evidence" value="ECO:0007669"/>
    <property type="project" value="TreeGrafter"/>
</dbReference>
<dbReference type="Pfam" id="PF00009">
    <property type="entry name" value="GTP_EFTU"/>
    <property type="match status" value="1"/>
</dbReference>
<evidence type="ECO:0000256" key="13">
    <source>
        <dbReference type="ARBA" id="ARBA00023242"/>
    </source>
</evidence>
<dbReference type="InterPro" id="IPR049394">
    <property type="entry name" value="eEFSec_C"/>
</dbReference>
<comment type="caution">
    <text evidence="19">The sequence shown here is derived from an EMBL/GenBank/DDBJ whole genome shotgun (WGS) entry which is preliminary data.</text>
</comment>
<evidence type="ECO:0000256" key="4">
    <source>
        <dbReference type="ARBA" id="ARBA00004496"/>
    </source>
</evidence>
<dbReference type="InterPro" id="IPR050055">
    <property type="entry name" value="EF-Tu_GTPase"/>
</dbReference>
<dbReference type="Proteomes" id="UP000051574">
    <property type="component" value="Unassembled WGS sequence"/>
</dbReference>
<evidence type="ECO:0000256" key="10">
    <source>
        <dbReference type="ARBA" id="ARBA00022801"/>
    </source>
</evidence>
<evidence type="ECO:0000256" key="7">
    <source>
        <dbReference type="ARBA" id="ARBA00022490"/>
    </source>
</evidence>
<evidence type="ECO:0000256" key="8">
    <source>
        <dbReference type="ARBA" id="ARBA00022553"/>
    </source>
</evidence>
<dbReference type="GO" id="GO:0005634">
    <property type="term" value="C:nucleus"/>
    <property type="evidence" value="ECO:0007669"/>
    <property type="project" value="UniProtKB-SubCell"/>
</dbReference>
<keyword evidence="6" id="KW-0488">Methylation</keyword>
<dbReference type="CDD" id="cd04094">
    <property type="entry name" value="eSelB_III"/>
    <property type="match status" value="1"/>
</dbReference>
<feature type="non-terminal residue" evidence="19">
    <location>
        <position position="480"/>
    </location>
</feature>
<dbReference type="PANTHER" id="PTHR43721:SF11">
    <property type="entry name" value="SELENOCYSTEINE-SPECIFIC ELONGATION FACTOR"/>
    <property type="match status" value="1"/>
</dbReference>
<dbReference type="GO" id="GO:0001514">
    <property type="term" value="P:selenocysteine incorporation"/>
    <property type="evidence" value="ECO:0007669"/>
    <property type="project" value="UniProtKB-ARBA"/>
</dbReference>
<dbReference type="PANTHER" id="PTHR43721">
    <property type="entry name" value="ELONGATION FACTOR TU-RELATED"/>
    <property type="match status" value="1"/>
</dbReference>
<dbReference type="SUPFAM" id="SSF50447">
    <property type="entry name" value="Translation proteins"/>
    <property type="match status" value="1"/>
</dbReference>
<evidence type="ECO:0000313" key="20">
    <source>
        <dbReference type="Proteomes" id="UP000051574"/>
    </source>
</evidence>
<evidence type="ECO:0000256" key="6">
    <source>
        <dbReference type="ARBA" id="ARBA00022481"/>
    </source>
</evidence>
<dbReference type="NCBIfam" id="TIGR00231">
    <property type="entry name" value="small_GTP"/>
    <property type="match status" value="1"/>
</dbReference>
<dbReference type="CDD" id="cd01889">
    <property type="entry name" value="SelB_euk"/>
    <property type="match status" value="1"/>
</dbReference>
<comment type="subcellular location">
    <subcellularLocation>
        <location evidence="4">Cytoplasm</location>
    </subcellularLocation>
    <subcellularLocation>
        <location evidence="3">Nucleus</location>
    </subcellularLocation>
</comment>
<comment type="cofactor">
    <cofactor evidence="1">
        <name>Mn(2+)</name>
        <dbReference type="ChEBI" id="CHEBI:29035"/>
    </cofactor>
</comment>
<keyword evidence="20" id="KW-1185">Reference proteome</keyword>
<evidence type="ECO:0000256" key="15">
    <source>
        <dbReference type="ARBA" id="ARBA00054716"/>
    </source>
</evidence>
<dbReference type="CDD" id="cd03696">
    <property type="entry name" value="SelB_II"/>
    <property type="match status" value="1"/>
</dbReference>
<dbReference type="GO" id="GO:0005737">
    <property type="term" value="C:cytoplasm"/>
    <property type="evidence" value="ECO:0007669"/>
    <property type="project" value="UniProtKB-SubCell"/>
</dbReference>
<comment type="catalytic activity">
    <reaction evidence="14">
        <text>GTP + H2O = GDP + phosphate + H(+)</text>
        <dbReference type="Rhea" id="RHEA:19669"/>
        <dbReference type="ChEBI" id="CHEBI:15377"/>
        <dbReference type="ChEBI" id="CHEBI:15378"/>
        <dbReference type="ChEBI" id="CHEBI:37565"/>
        <dbReference type="ChEBI" id="CHEBI:43474"/>
        <dbReference type="ChEBI" id="CHEBI:58189"/>
    </reaction>
    <physiologicalReaction direction="left-to-right" evidence="14">
        <dbReference type="Rhea" id="RHEA:19670"/>
    </physiologicalReaction>
</comment>
<evidence type="ECO:0000256" key="2">
    <source>
        <dbReference type="ARBA" id="ARBA00001946"/>
    </source>
</evidence>
<evidence type="ECO:0000259" key="18">
    <source>
        <dbReference type="PROSITE" id="PS51722"/>
    </source>
</evidence>
<dbReference type="PRINTS" id="PR00315">
    <property type="entry name" value="ELONGATNFCT"/>
</dbReference>
<dbReference type="SUPFAM" id="SSF52540">
    <property type="entry name" value="P-loop containing nucleoside triphosphate hydrolases"/>
    <property type="match status" value="1"/>
</dbReference>
<keyword evidence="13" id="KW-0539">Nucleus</keyword>
<organism evidence="19 20">
    <name type="scientific">Oryctes borbonicus</name>
    <dbReference type="NCBI Taxonomy" id="1629725"/>
    <lineage>
        <taxon>Eukaryota</taxon>
        <taxon>Metazoa</taxon>
        <taxon>Ecdysozoa</taxon>
        <taxon>Arthropoda</taxon>
        <taxon>Hexapoda</taxon>
        <taxon>Insecta</taxon>
        <taxon>Pterygota</taxon>
        <taxon>Neoptera</taxon>
        <taxon>Endopterygota</taxon>
        <taxon>Coleoptera</taxon>
        <taxon>Polyphaga</taxon>
        <taxon>Scarabaeiformia</taxon>
        <taxon>Scarabaeidae</taxon>
        <taxon>Dynastinae</taxon>
        <taxon>Oryctes</taxon>
    </lineage>
</organism>
<evidence type="ECO:0000256" key="17">
    <source>
        <dbReference type="ARBA" id="ARBA00082387"/>
    </source>
</evidence>
<dbReference type="GO" id="GO:0003924">
    <property type="term" value="F:GTPase activity"/>
    <property type="evidence" value="ECO:0007669"/>
    <property type="project" value="InterPro"/>
</dbReference>
<dbReference type="Pfam" id="PF21208">
    <property type="entry name" value="euk_SelB_III"/>
    <property type="match status" value="1"/>
</dbReference>
<dbReference type="Pfam" id="PF21131">
    <property type="entry name" value="eEFSec_4th"/>
    <property type="match status" value="1"/>
</dbReference>
<keyword evidence="10" id="KW-0378">Hydrolase</keyword>
<keyword evidence="8" id="KW-0597">Phosphoprotein</keyword>
<dbReference type="EMBL" id="LJIG01016200">
    <property type="protein sequence ID" value="KRT81315.1"/>
    <property type="molecule type" value="Genomic_DNA"/>
</dbReference>
<evidence type="ECO:0000313" key="19">
    <source>
        <dbReference type="EMBL" id="KRT81315.1"/>
    </source>
</evidence>
<dbReference type="PROSITE" id="PS51722">
    <property type="entry name" value="G_TR_2"/>
    <property type="match status" value="1"/>
</dbReference>
<dbReference type="InterPro" id="IPR009000">
    <property type="entry name" value="Transl_B-barrel_sf"/>
</dbReference>
<evidence type="ECO:0000256" key="11">
    <source>
        <dbReference type="ARBA" id="ARBA00022917"/>
    </source>
</evidence>
<keyword evidence="7" id="KW-0963">Cytoplasm</keyword>
<keyword evidence="11" id="KW-0648">Protein biosynthesis</keyword>
<reference evidence="19 20" key="1">
    <citation type="submission" date="2015-09" db="EMBL/GenBank/DDBJ databases">
        <title>Draft genome of the scarab beetle Oryctes borbonicus.</title>
        <authorList>
            <person name="Meyer J.M."/>
            <person name="Markov G.V."/>
            <person name="Baskaran P."/>
            <person name="Herrmann M."/>
            <person name="Sommer R.J."/>
            <person name="Roedelsperger C."/>
        </authorList>
    </citation>
    <scope>NUCLEOTIDE SEQUENCE [LARGE SCALE GENOMIC DNA]</scope>
    <source>
        <strain evidence="19">OB123</strain>
        <tissue evidence="19">Whole animal</tissue>
    </source>
</reference>
<evidence type="ECO:0000256" key="14">
    <source>
        <dbReference type="ARBA" id="ARBA00049117"/>
    </source>
</evidence>
<comment type="function">
    <text evidence="15">Translation factor required for the incorporation of the rare amino acid selenocysteine encoded by UGA codons. Replaces the eRF1-eRF3-GTP ternary complex for the insertion of selenocysteine directed by the UGA codon. Insertion of selenocysteine at UGA codons is mediated by SECISBP2 and EEFSEC: SECISBP2 (1) specifically binds the SECIS sequence once the 80S ribosome encounters an in-frame UGA codon and (2) contacts the RPS27A/eS31 of the 40S ribosome before ribosome stalling. (3) GTP-bound EEFSEC then delivers selenocysteinyl-tRNA(Sec) to the 80S ribosome and adopts a preaccommodated state conformation. (4) After GTP hydrolysis, EEFSEC dissociates from the assembly, selenocysteinyl-tRNA(Sec) accommodates, and peptide bond synthesis and selenoprotein elongation occur.</text>
</comment>
<dbReference type="Gene3D" id="2.40.30.10">
    <property type="entry name" value="Translation factors"/>
    <property type="match status" value="2"/>
</dbReference>
<evidence type="ECO:0000256" key="3">
    <source>
        <dbReference type="ARBA" id="ARBA00004123"/>
    </source>
</evidence>
<feature type="domain" description="Tr-type G" evidence="18">
    <location>
        <begin position="2"/>
        <end position="194"/>
    </location>
</feature>
<protein>
    <recommendedName>
        <fullName evidence="5">Selenocysteine-specific elongation factor</fullName>
    </recommendedName>
    <alternativeName>
        <fullName evidence="17">Elongation factor sec</fullName>
    </alternativeName>
    <alternativeName>
        <fullName evidence="16">Eukaryotic elongation factor, selenocysteine-tRNA-specific</fullName>
    </alternativeName>
</protein>
<accession>A0A0T6B1M9</accession>
<dbReference type="InterPro" id="IPR049393">
    <property type="entry name" value="eEFSec_III"/>
</dbReference>
<comment type="cofactor">
    <cofactor evidence="2">
        <name>Mg(2+)</name>
        <dbReference type="ChEBI" id="CHEBI:18420"/>
    </cofactor>
</comment>
<evidence type="ECO:0000256" key="1">
    <source>
        <dbReference type="ARBA" id="ARBA00001936"/>
    </source>
</evidence>
<dbReference type="GO" id="GO:0005525">
    <property type="term" value="F:GTP binding"/>
    <property type="evidence" value="ECO:0007669"/>
    <property type="project" value="UniProtKB-KW"/>
</dbReference>
<keyword evidence="9" id="KW-0547">Nucleotide-binding</keyword>
<dbReference type="Gene3D" id="3.40.50.300">
    <property type="entry name" value="P-loop containing nucleotide triphosphate hydrolases"/>
    <property type="match status" value="1"/>
</dbReference>
<dbReference type="InterPro" id="IPR027417">
    <property type="entry name" value="P-loop_NTPase"/>
</dbReference>
<evidence type="ECO:0000256" key="9">
    <source>
        <dbReference type="ARBA" id="ARBA00022741"/>
    </source>
</evidence>
<name>A0A0T6B1M9_9SCAR</name>
<keyword evidence="12" id="KW-0342">GTP-binding</keyword>
<gene>
    <name evidence="19" type="ORF">AMK59_4974</name>
</gene>
<proteinExistence type="predicted"/>
<dbReference type="OrthoDB" id="2067at2759"/>
<evidence type="ECO:0000256" key="5">
    <source>
        <dbReference type="ARBA" id="ARBA00015953"/>
    </source>
</evidence>
<dbReference type="FunFam" id="3.40.50.300:FF:000900">
    <property type="entry name" value="Eukaryotic elongation factor, selenocysteine-tRNA-specific"/>
    <property type="match status" value="1"/>
</dbReference>
<evidence type="ECO:0000256" key="16">
    <source>
        <dbReference type="ARBA" id="ARBA00076506"/>
    </source>
</evidence>